<dbReference type="Proteomes" id="UP000249688">
    <property type="component" value="Unassembled WGS sequence"/>
</dbReference>
<dbReference type="CDD" id="cd03801">
    <property type="entry name" value="GT4_PimA-like"/>
    <property type="match status" value="1"/>
</dbReference>
<gene>
    <name evidence="1" type="ORF">C8P66_11073</name>
</gene>
<dbReference type="Gene3D" id="3.40.50.2000">
    <property type="entry name" value="Glycogen Phosphorylase B"/>
    <property type="match status" value="1"/>
</dbReference>
<comment type="caution">
    <text evidence="1">The sequence shown here is derived from an EMBL/GenBank/DDBJ whole genome shotgun (WGS) entry which is preliminary data.</text>
</comment>
<dbReference type="PANTHER" id="PTHR46656">
    <property type="entry name" value="PUTATIVE-RELATED"/>
    <property type="match status" value="1"/>
</dbReference>
<dbReference type="EMBL" id="QKYU01000010">
    <property type="protein sequence ID" value="PZW45875.1"/>
    <property type="molecule type" value="Genomic_DNA"/>
</dbReference>
<evidence type="ECO:0000313" key="2">
    <source>
        <dbReference type="Proteomes" id="UP000249688"/>
    </source>
</evidence>
<accession>A0A2W7IKR2</accession>
<proteinExistence type="predicted"/>
<dbReference type="GO" id="GO:0016740">
    <property type="term" value="F:transferase activity"/>
    <property type="evidence" value="ECO:0007669"/>
    <property type="project" value="UniProtKB-KW"/>
</dbReference>
<keyword evidence="1" id="KW-0808">Transferase</keyword>
<evidence type="ECO:0000313" key="1">
    <source>
        <dbReference type="EMBL" id="PZW45875.1"/>
    </source>
</evidence>
<dbReference type="SUPFAM" id="SSF53756">
    <property type="entry name" value="UDP-Glycosyltransferase/glycogen phosphorylase"/>
    <property type="match status" value="1"/>
</dbReference>
<dbReference type="PANTHER" id="PTHR46656:SF3">
    <property type="entry name" value="PUTATIVE-RELATED"/>
    <property type="match status" value="1"/>
</dbReference>
<protein>
    <submittedName>
        <fullName evidence="1">Glycosyltransferase involved in cell wall biosynthesis</fullName>
    </submittedName>
</protein>
<keyword evidence="2" id="KW-1185">Reference proteome</keyword>
<dbReference type="Pfam" id="PF13692">
    <property type="entry name" value="Glyco_trans_1_4"/>
    <property type="match status" value="1"/>
</dbReference>
<dbReference type="OrthoDB" id="118340at2"/>
<dbReference type="AlphaFoldDB" id="A0A2W7IKR2"/>
<dbReference type="RefSeq" id="WP_111398145.1">
    <property type="nucleotide sequence ID" value="NZ_QKYU01000010.1"/>
</dbReference>
<sequence length="405" mass="43311">MNQLHRLWRAIPREARRGALFGGMALLAPRPTRPAPAPSEPIILAGYLTAPTGLGEGARRMLAAMRAQGLAVHPADLTWAHRQGPRHAPPEVPRGPGTLILHVNGPMLPWALLALGRRAVAGKRVIAYWAWELPGLPADWARGFRFAHEIWAPSSFCAAAMRRPTGPPVRVVPHPLPEPICAPIGRAAFGLPEAAFISLCLFDAGSSLARKNPLGAIAAHERAFGDQPDRILVLKTHGTATAGPGWAEVAAAAAARPNIRVIDADLPRAEMWALMAAADVVVSLHRAEGFGFAIAEAMALGRPVVATDWSGNRDFMHGPGVHPVPARLIPARDPQATYDFPAMSWADPDLDAAAAILRRIAGTEGLRHPPPVAFPAPDYAVLLDLARTRLARPLPTGYQPTHETE</sequence>
<organism evidence="1 2">
    <name type="scientific">Humitalea rosea</name>
    <dbReference type="NCBI Taxonomy" id="990373"/>
    <lineage>
        <taxon>Bacteria</taxon>
        <taxon>Pseudomonadati</taxon>
        <taxon>Pseudomonadota</taxon>
        <taxon>Alphaproteobacteria</taxon>
        <taxon>Acetobacterales</taxon>
        <taxon>Roseomonadaceae</taxon>
        <taxon>Humitalea</taxon>
    </lineage>
</organism>
<name>A0A2W7IKR2_9PROT</name>
<reference evidence="1 2" key="1">
    <citation type="submission" date="2018-06" db="EMBL/GenBank/DDBJ databases">
        <title>Genomic Encyclopedia of Archaeal and Bacterial Type Strains, Phase II (KMG-II): from individual species to whole genera.</title>
        <authorList>
            <person name="Goeker M."/>
        </authorList>
    </citation>
    <scope>NUCLEOTIDE SEQUENCE [LARGE SCALE GENOMIC DNA]</scope>
    <source>
        <strain evidence="1 2">DSM 24525</strain>
    </source>
</reference>